<dbReference type="OrthoDB" id="1767083at2"/>
<proteinExistence type="predicted"/>
<organism evidence="1 2">
    <name type="scientific">Lachnobacterium bovis</name>
    <dbReference type="NCBI Taxonomy" id="140626"/>
    <lineage>
        <taxon>Bacteria</taxon>
        <taxon>Bacillati</taxon>
        <taxon>Bacillota</taxon>
        <taxon>Clostridia</taxon>
        <taxon>Lachnospirales</taxon>
        <taxon>Lachnospiraceae</taxon>
        <taxon>Lachnobacterium</taxon>
    </lineage>
</organism>
<sequence>MFPCLTIFIIFIAILTYQIHKSDAKQAEVESAFWQKEYEANATRKADISTLNYISIPLERFPPILNTKAENEFRSLSEKKIINFSGMTNTELKLKYGVGNLEILSEYENNYNQLITTILEYADDLIDTNHIDNAIELLEFGVSINADVGIIYTKLADIYKSSGKTEKIPDLINKASSLQMITKDSLVQKLEAIYHT</sequence>
<protein>
    <recommendedName>
        <fullName evidence="3">Tetratricopeptide repeat-containing protein</fullName>
    </recommendedName>
</protein>
<name>A0A1H9TJH2_9FIRM</name>
<dbReference type="Proteomes" id="UP000182471">
    <property type="component" value="Unassembled WGS sequence"/>
</dbReference>
<dbReference type="EMBL" id="FOGW01000017">
    <property type="protein sequence ID" value="SER97019.1"/>
    <property type="molecule type" value="Genomic_DNA"/>
</dbReference>
<gene>
    <name evidence="1" type="ORF">SAMN02910429_01655</name>
</gene>
<reference evidence="2" key="1">
    <citation type="submission" date="2016-10" db="EMBL/GenBank/DDBJ databases">
        <authorList>
            <person name="Varghese N."/>
            <person name="Submissions S."/>
        </authorList>
    </citation>
    <scope>NUCLEOTIDE SEQUENCE [LARGE SCALE GENOMIC DNA]</scope>
    <source>
        <strain evidence="2">S1b</strain>
    </source>
</reference>
<keyword evidence="2" id="KW-1185">Reference proteome</keyword>
<evidence type="ECO:0000313" key="1">
    <source>
        <dbReference type="EMBL" id="SER97019.1"/>
    </source>
</evidence>
<evidence type="ECO:0008006" key="3">
    <source>
        <dbReference type="Google" id="ProtNLM"/>
    </source>
</evidence>
<evidence type="ECO:0000313" key="2">
    <source>
        <dbReference type="Proteomes" id="UP000182471"/>
    </source>
</evidence>
<accession>A0A1H9TJH2</accession>
<dbReference type="RefSeq" id="WP_022749016.1">
    <property type="nucleotide sequence ID" value="NZ_FOGW01000017.1"/>
</dbReference>
<dbReference type="AlphaFoldDB" id="A0A1H9TJH2"/>